<dbReference type="PROSITE" id="PS50966">
    <property type="entry name" value="ZF_SWIM"/>
    <property type="match status" value="1"/>
</dbReference>
<dbReference type="InterPro" id="IPR007527">
    <property type="entry name" value="Znf_SWIM"/>
</dbReference>
<keyword evidence="1" id="KW-0479">Metal-binding</keyword>
<evidence type="ECO:0000256" key="2">
    <source>
        <dbReference type="ARBA" id="ARBA00022771"/>
    </source>
</evidence>
<name>A0A7J7DTA2_TRIWF</name>
<dbReference type="AlphaFoldDB" id="A0A7J7DTA2"/>
<evidence type="ECO:0000256" key="3">
    <source>
        <dbReference type="ARBA" id="ARBA00022833"/>
    </source>
</evidence>
<dbReference type="PANTHER" id="PTHR31973:SF149">
    <property type="entry name" value="SWIM-TYPE DOMAIN-CONTAINING PROTEIN"/>
    <property type="match status" value="1"/>
</dbReference>
<dbReference type="PANTHER" id="PTHR31973">
    <property type="entry name" value="POLYPROTEIN, PUTATIVE-RELATED"/>
    <property type="match status" value="1"/>
</dbReference>
<reference evidence="7 8" key="1">
    <citation type="journal article" date="2020" name="Nat. Commun.">
        <title>Genome of Tripterygium wilfordii and identification of cytochrome P450 involved in triptolide biosynthesis.</title>
        <authorList>
            <person name="Tu L."/>
            <person name="Su P."/>
            <person name="Zhang Z."/>
            <person name="Gao L."/>
            <person name="Wang J."/>
            <person name="Hu T."/>
            <person name="Zhou J."/>
            <person name="Zhang Y."/>
            <person name="Zhao Y."/>
            <person name="Liu Y."/>
            <person name="Song Y."/>
            <person name="Tong Y."/>
            <person name="Lu Y."/>
            <person name="Yang J."/>
            <person name="Xu C."/>
            <person name="Jia M."/>
            <person name="Peters R.J."/>
            <person name="Huang L."/>
            <person name="Gao W."/>
        </authorList>
    </citation>
    <scope>NUCLEOTIDE SEQUENCE [LARGE SCALE GENOMIC DNA]</scope>
    <source>
        <strain evidence="8">cv. XIE 37</strain>
        <tissue evidence="7">Leaf</tissue>
    </source>
</reference>
<dbReference type="SMART" id="SM00575">
    <property type="entry name" value="ZnF_PMZ"/>
    <property type="match status" value="1"/>
</dbReference>
<organism evidence="7 8">
    <name type="scientific">Tripterygium wilfordii</name>
    <name type="common">Thunder God vine</name>
    <dbReference type="NCBI Taxonomy" id="458696"/>
    <lineage>
        <taxon>Eukaryota</taxon>
        <taxon>Viridiplantae</taxon>
        <taxon>Streptophyta</taxon>
        <taxon>Embryophyta</taxon>
        <taxon>Tracheophyta</taxon>
        <taxon>Spermatophyta</taxon>
        <taxon>Magnoliopsida</taxon>
        <taxon>eudicotyledons</taxon>
        <taxon>Gunneridae</taxon>
        <taxon>Pentapetalae</taxon>
        <taxon>rosids</taxon>
        <taxon>fabids</taxon>
        <taxon>Celastrales</taxon>
        <taxon>Celastraceae</taxon>
        <taxon>Tripterygium</taxon>
    </lineage>
</organism>
<gene>
    <name evidence="7" type="ORF">HS088_TW04G01560</name>
</gene>
<keyword evidence="3" id="KW-0862">Zinc</keyword>
<dbReference type="InterPro" id="IPR000270">
    <property type="entry name" value="PB1_dom"/>
</dbReference>
<dbReference type="InterPro" id="IPR018289">
    <property type="entry name" value="MULE_transposase_dom"/>
</dbReference>
<dbReference type="Pfam" id="PF00564">
    <property type="entry name" value="PB1"/>
    <property type="match status" value="1"/>
</dbReference>
<evidence type="ECO:0000313" key="7">
    <source>
        <dbReference type="EMBL" id="KAF5749590.1"/>
    </source>
</evidence>
<evidence type="ECO:0000259" key="6">
    <source>
        <dbReference type="PROSITE" id="PS50966"/>
    </source>
</evidence>
<dbReference type="SUPFAM" id="SSF54277">
    <property type="entry name" value="CAD &amp; PB1 domains"/>
    <property type="match status" value="1"/>
</dbReference>
<keyword evidence="8" id="KW-1185">Reference proteome</keyword>
<evidence type="ECO:0000313" key="8">
    <source>
        <dbReference type="Proteomes" id="UP000593562"/>
    </source>
</evidence>
<keyword evidence="2 4" id="KW-0863">Zinc-finger</keyword>
<evidence type="ECO:0000256" key="4">
    <source>
        <dbReference type="PROSITE-ProRule" id="PRU00325"/>
    </source>
</evidence>
<dbReference type="Proteomes" id="UP000593562">
    <property type="component" value="Unassembled WGS sequence"/>
</dbReference>
<dbReference type="GO" id="GO:0008270">
    <property type="term" value="F:zinc ion binding"/>
    <property type="evidence" value="ECO:0007669"/>
    <property type="project" value="UniProtKB-KW"/>
</dbReference>
<dbReference type="EMBL" id="JAAARO010000004">
    <property type="protein sequence ID" value="KAF5749590.1"/>
    <property type="molecule type" value="Genomic_DNA"/>
</dbReference>
<feature type="region of interest" description="Disordered" evidence="5">
    <location>
        <begin position="834"/>
        <end position="880"/>
    </location>
</feature>
<accession>A0A7J7DTA2</accession>
<comment type="caution">
    <text evidence="7">The sequence shown here is derived from an EMBL/GenBank/DDBJ whole genome shotgun (WGS) entry which is preliminary data.</text>
</comment>
<evidence type="ECO:0000256" key="5">
    <source>
        <dbReference type="SAM" id="MobiDB-lite"/>
    </source>
</evidence>
<dbReference type="InterPro" id="IPR004332">
    <property type="entry name" value="Transposase_MuDR"/>
</dbReference>
<proteinExistence type="predicted"/>
<dbReference type="InParanoid" id="A0A7J7DTA2"/>
<sequence length="888" mass="98493">MAGGKLILICQSGGEFLAKDDGSLSYKGGEAHAININHDTVFDDLKLKLAEMVNLEYKSLSLKYFIPGNRRTLITLSNDRDLKIMCEIHADSVTADIFVTGKEGFDREALNLHRSRACGIKLAETVTATSGSPAAGVVATATSINATMQAVSASGAAVAPAAVPTLAPTVSVMAISPTIQSPSRMVFASELSPANTATDDNGAAACLTPTKPASAPNNSTIVMDMSATPADTVKKRRRTASWKVGPNGPTIVTLADNMEDTRKNSLHEKNNKNSNAATTAADMEQLPNALPWIDNPNYSHNISDSHDAPMEKVVASWKDGITGVGQDFKSVKEFRDALQKYAIAHRFVYRLKKNDTNRASGRCIDENCSWRIHASWVPSAQVFRIKKMNESHTCAGESWKGAHPSKNWLVNIIKERLHENPHLKPKEITTGISKDFGIELNYTQVWRGIEDARKQLQGPRKEAYNQLPWFCGKILEANPGSSVKLCISDGKFQRLFLSFHASKHGFQHGCRPLLYLDSVSLKSKYHEMLLTATALDGNDNTFPVAFAMVDIENDDNWHWFLEQLRSAVTTTRSITFVSDKEKGLMKSVLEVFDDAHHGYSMYHLLENFRKNLRGPFHGDGKGSLIGNFLAAAHAVRLDGFKISTKQIERVSPKAYDWVMQIEPEYWTNALFKGEYYNQVLVDVTESYFNWIEEAKDLPILRKLEVLGCKMMELINTRRMDSSGWSTKLTPLKEEKLQEEVFKARDLKVFVSSSTLFEIHDDSINVVDIGKWECSCLRWKVTGLPCCHAIAAFNSTGKCTYDYCSRYFTVDSFRVTYSESINAVLAAFDSSSEEKTASEGGQVFPPSTPRPPSHENKRQSKTPGAAKRTVSCSKCQGEGHNKATCKEVF</sequence>
<dbReference type="SMART" id="SM00666">
    <property type="entry name" value="PB1"/>
    <property type="match status" value="1"/>
</dbReference>
<dbReference type="InterPro" id="IPR006564">
    <property type="entry name" value="Znf_PMZ"/>
</dbReference>
<evidence type="ECO:0000256" key="1">
    <source>
        <dbReference type="ARBA" id="ARBA00022723"/>
    </source>
</evidence>
<dbReference type="Pfam" id="PF10551">
    <property type="entry name" value="MULE"/>
    <property type="match status" value="1"/>
</dbReference>
<dbReference type="Pfam" id="PF04434">
    <property type="entry name" value="SWIM"/>
    <property type="match status" value="1"/>
</dbReference>
<dbReference type="Pfam" id="PF03108">
    <property type="entry name" value="DBD_Tnp_Mut"/>
    <property type="match status" value="1"/>
</dbReference>
<dbReference type="OrthoDB" id="125347at2759"/>
<feature type="domain" description="SWIM-type" evidence="6">
    <location>
        <begin position="764"/>
        <end position="796"/>
    </location>
</feature>
<protein>
    <recommendedName>
        <fullName evidence="6">SWIM-type domain-containing protein</fullName>
    </recommendedName>
</protein>